<feature type="coiled-coil region" evidence="1">
    <location>
        <begin position="19"/>
        <end position="56"/>
    </location>
</feature>
<gene>
    <name evidence="2" type="ORF">Ctaglu_06120</name>
</gene>
<sequence length="67" mass="7394">MGAVQTKDADIIEAKLLQMKQIAEQAKQVNITSEELEALNAKLNNLATKVKGLDSESRRIEDGKILE</sequence>
<evidence type="ECO:0000256" key="1">
    <source>
        <dbReference type="SAM" id="Coils"/>
    </source>
</evidence>
<evidence type="ECO:0000313" key="2">
    <source>
        <dbReference type="EMBL" id="GCD08989.1"/>
    </source>
</evidence>
<comment type="caution">
    <text evidence="2">The sequence shown here is derived from an EMBL/GenBank/DDBJ whole genome shotgun (WGS) entry which is preliminary data.</text>
</comment>
<keyword evidence="1" id="KW-0175">Coiled coil</keyword>
<dbReference type="Proteomes" id="UP000287872">
    <property type="component" value="Unassembled WGS sequence"/>
</dbReference>
<evidence type="ECO:0000313" key="3">
    <source>
        <dbReference type="Proteomes" id="UP000287872"/>
    </source>
</evidence>
<keyword evidence="3" id="KW-1185">Reference proteome</keyword>
<name>A0A401UHN2_9CLOT</name>
<protein>
    <submittedName>
        <fullName evidence="2">Uncharacterized protein</fullName>
    </submittedName>
</protein>
<organism evidence="2 3">
    <name type="scientific">Clostridium tagluense</name>
    <dbReference type="NCBI Taxonomy" id="360422"/>
    <lineage>
        <taxon>Bacteria</taxon>
        <taxon>Bacillati</taxon>
        <taxon>Bacillota</taxon>
        <taxon>Clostridia</taxon>
        <taxon>Eubacteriales</taxon>
        <taxon>Clostridiaceae</taxon>
        <taxon>Clostridium</taxon>
    </lineage>
</organism>
<proteinExistence type="predicted"/>
<dbReference type="EMBL" id="BHYK01000003">
    <property type="protein sequence ID" value="GCD08989.1"/>
    <property type="molecule type" value="Genomic_DNA"/>
</dbReference>
<dbReference type="AlphaFoldDB" id="A0A401UHN2"/>
<accession>A0A401UHN2</accession>
<dbReference type="RefSeq" id="WP_233439672.1">
    <property type="nucleotide sequence ID" value="NZ_BHYK01000003.1"/>
</dbReference>
<reference evidence="2 3" key="1">
    <citation type="submission" date="2018-11" db="EMBL/GenBank/DDBJ databases">
        <title>Genome sequencing and assembly of Clostridium tagluense strain A121.</title>
        <authorList>
            <person name="Murakami T."/>
            <person name="Segawa T."/>
            <person name="Shcherbakova V.A."/>
            <person name="Mori H."/>
            <person name="Yoshimura Y."/>
        </authorList>
    </citation>
    <scope>NUCLEOTIDE SEQUENCE [LARGE SCALE GENOMIC DNA]</scope>
    <source>
        <strain evidence="2 3">A121</strain>
    </source>
</reference>